<sequence>MRIKEKYHLTYCTNIHAGGDWKETYTSLKQHLPKIKQSVSPDQAFGLGLRLSNAASLELDEGQLQGFKEWLEEHDCYVFTMNGFPYGNFHGEPVKDQVHVPDWTTNERLDYTLRMFKQLDFLAPEGMECGISTSPVSYKHWFDSATEKEQAFAKGADQMVRVALELYKIEKASGRYMHLDVEPEPDGFLENTKEVLGYYEDYLVPEAIKAFEPFQLSPDKVEELIKRYITVCYDVCHFALAYEAPNLTFEKFKAANINVGKIQVSAALKIVFNKNKEDELWDTLAEFNEPVYLHQVTEVVDGKVKTYNDLPVVLEKKAPFQELRSHFHVPIFLRDYGLLHSTQDQIVKVLEYMENHFVSHHIEVETYTWDVLPNELKVPITESIVRELEWMKSRLK</sequence>
<gene>
    <name evidence="1" type="primary">eboE</name>
    <name evidence="1" type="ORF">PY092_15225</name>
</gene>
<protein>
    <submittedName>
        <fullName evidence="1">Metabolite traffic protein EboE</fullName>
    </submittedName>
</protein>
<dbReference type="EMBL" id="JARFVB010000012">
    <property type="protein sequence ID" value="MDF0717514.1"/>
    <property type="molecule type" value="Genomic_DNA"/>
</dbReference>
<evidence type="ECO:0000313" key="2">
    <source>
        <dbReference type="Proteomes" id="UP001221366"/>
    </source>
</evidence>
<comment type="caution">
    <text evidence="1">The sequence shown here is derived from an EMBL/GenBank/DDBJ whole genome shotgun (WGS) entry which is preliminary data.</text>
</comment>
<dbReference type="SUPFAM" id="SSF51658">
    <property type="entry name" value="Xylose isomerase-like"/>
    <property type="match status" value="1"/>
</dbReference>
<keyword evidence="2" id="KW-1185">Reference proteome</keyword>
<dbReference type="NCBIfam" id="NF035939">
    <property type="entry name" value="TIM_EboE"/>
    <property type="match status" value="1"/>
</dbReference>
<name>A0ABT5Y239_9FLAO</name>
<reference evidence="1 2" key="1">
    <citation type="submission" date="2023-03" db="EMBL/GenBank/DDBJ databases">
        <title>Muricauda XX sp. nov. and Muricauda XXX sp. nov., two novel species isolated from Okinawa Trough.</title>
        <authorList>
            <person name="Cao W."/>
            <person name="Deng X."/>
        </authorList>
    </citation>
    <scope>NUCLEOTIDE SEQUENCE [LARGE SCALE GENOMIC DNA]</scope>
    <source>
        <strain evidence="1 2">334s03</strain>
    </source>
</reference>
<dbReference type="Proteomes" id="UP001221366">
    <property type="component" value="Unassembled WGS sequence"/>
</dbReference>
<proteinExistence type="predicted"/>
<dbReference type="InterPro" id="IPR036237">
    <property type="entry name" value="Xyl_isomerase-like_sf"/>
</dbReference>
<accession>A0ABT5Y239</accession>
<organism evidence="1 2">
    <name type="scientific">Flagellimonas yonaguniensis</name>
    <dbReference type="NCBI Taxonomy" id="3031325"/>
    <lineage>
        <taxon>Bacteria</taxon>
        <taxon>Pseudomonadati</taxon>
        <taxon>Bacteroidota</taxon>
        <taxon>Flavobacteriia</taxon>
        <taxon>Flavobacteriales</taxon>
        <taxon>Flavobacteriaceae</taxon>
        <taxon>Flagellimonas</taxon>
    </lineage>
</organism>
<dbReference type="RefSeq" id="WP_275616662.1">
    <property type="nucleotide sequence ID" value="NZ_JARFVB010000012.1"/>
</dbReference>
<evidence type="ECO:0000313" key="1">
    <source>
        <dbReference type="EMBL" id="MDF0717514.1"/>
    </source>
</evidence>